<organism evidence="1 2">
    <name type="scientific">Catharanthus roseus</name>
    <name type="common">Madagascar periwinkle</name>
    <name type="synonym">Vinca rosea</name>
    <dbReference type="NCBI Taxonomy" id="4058"/>
    <lineage>
        <taxon>Eukaryota</taxon>
        <taxon>Viridiplantae</taxon>
        <taxon>Streptophyta</taxon>
        <taxon>Embryophyta</taxon>
        <taxon>Tracheophyta</taxon>
        <taxon>Spermatophyta</taxon>
        <taxon>Magnoliopsida</taxon>
        <taxon>eudicotyledons</taxon>
        <taxon>Gunneridae</taxon>
        <taxon>Pentapetalae</taxon>
        <taxon>asterids</taxon>
        <taxon>lamiids</taxon>
        <taxon>Gentianales</taxon>
        <taxon>Apocynaceae</taxon>
        <taxon>Rauvolfioideae</taxon>
        <taxon>Vinceae</taxon>
        <taxon>Catharanthinae</taxon>
        <taxon>Catharanthus</taxon>
    </lineage>
</organism>
<dbReference type="Proteomes" id="UP001060085">
    <property type="component" value="Linkage Group LG01"/>
</dbReference>
<keyword evidence="2" id="KW-1185">Reference proteome</keyword>
<evidence type="ECO:0000313" key="2">
    <source>
        <dbReference type="Proteomes" id="UP001060085"/>
    </source>
</evidence>
<name>A0ACC0C4T0_CATRO</name>
<gene>
    <name evidence="1" type="ORF">M9H77_01184</name>
</gene>
<comment type="caution">
    <text evidence="1">The sequence shown here is derived from an EMBL/GenBank/DDBJ whole genome shotgun (WGS) entry which is preliminary data.</text>
</comment>
<reference evidence="2" key="1">
    <citation type="journal article" date="2023" name="Nat. Plants">
        <title>Single-cell RNA sequencing provides a high-resolution roadmap for understanding the multicellular compartmentation of specialized metabolism.</title>
        <authorList>
            <person name="Sun S."/>
            <person name="Shen X."/>
            <person name="Li Y."/>
            <person name="Li Y."/>
            <person name="Wang S."/>
            <person name="Li R."/>
            <person name="Zhang H."/>
            <person name="Shen G."/>
            <person name="Guo B."/>
            <person name="Wei J."/>
            <person name="Xu J."/>
            <person name="St-Pierre B."/>
            <person name="Chen S."/>
            <person name="Sun C."/>
        </authorList>
    </citation>
    <scope>NUCLEOTIDE SEQUENCE [LARGE SCALE GENOMIC DNA]</scope>
</reference>
<proteinExistence type="predicted"/>
<accession>A0ACC0C4T0</accession>
<dbReference type="EMBL" id="CM044701">
    <property type="protein sequence ID" value="KAI5679957.1"/>
    <property type="molecule type" value="Genomic_DNA"/>
</dbReference>
<evidence type="ECO:0000313" key="1">
    <source>
        <dbReference type="EMBL" id="KAI5679957.1"/>
    </source>
</evidence>
<protein>
    <submittedName>
        <fullName evidence="1">Uncharacterized protein</fullName>
    </submittedName>
</protein>
<sequence>MAFPEVNKDLLRELQAMGFSEDRAAKALQHSGNSLIEAAIDWIIDHQNDEDIDEMPLAPLDINIEAPDPSQMSDRVKLKAQQLREQARRKKEEEEKKLERNREKERIRADKDLMETKRIAEENERKRYIAQRKAEKEEERRARERIRQKLEQDKAERRGILGISREVKGATSSLPERKNLVPIESATLSDKSSTKLDLLRECLISLKRRNMGNDAQVKRAFQTLLIYVTNVANYPEEGKFRKIRLSNPPFQSRVGNFREGVKFLELCGFQRDGGGEFLYLPRDKVDMALLKEACNLLHSAITNSFFGLLSSFKPMLSSLYKILVFPQAATSHSHLMSREALEYNAKQGIRSCLLET</sequence>